<keyword evidence="2 6" id="KW-0812">Transmembrane</keyword>
<evidence type="ECO:0000256" key="3">
    <source>
        <dbReference type="ARBA" id="ARBA00022989"/>
    </source>
</evidence>
<dbReference type="AlphaFoldDB" id="A0A9N9AYQ6"/>
<feature type="domain" description="PIG-P" evidence="7">
    <location>
        <begin position="56"/>
        <end position="173"/>
    </location>
</feature>
<evidence type="ECO:0000313" key="8">
    <source>
        <dbReference type="EMBL" id="CAG8547440.1"/>
    </source>
</evidence>
<dbReference type="Proteomes" id="UP000789572">
    <property type="component" value="Unassembled WGS sequence"/>
</dbReference>
<dbReference type="GO" id="GO:0016020">
    <property type="term" value="C:membrane"/>
    <property type="evidence" value="ECO:0007669"/>
    <property type="project" value="UniProtKB-SubCell"/>
</dbReference>
<feature type="compositionally biased region" description="Polar residues" evidence="5">
    <location>
        <begin position="36"/>
        <end position="49"/>
    </location>
</feature>
<dbReference type="GO" id="GO:0006506">
    <property type="term" value="P:GPI anchor biosynthetic process"/>
    <property type="evidence" value="ECO:0007669"/>
    <property type="project" value="TreeGrafter"/>
</dbReference>
<feature type="transmembrane region" description="Helical" evidence="6">
    <location>
        <begin position="101"/>
        <end position="121"/>
    </location>
</feature>
<name>A0A9N9AYQ6_9GLOM</name>
<feature type="region of interest" description="Disordered" evidence="5">
    <location>
        <begin position="1"/>
        <end position="49"/>
    </location>
</feature>
<dbReference type="EMBL" id="CAJVPJ010000666">
    <property type="protein sequence ID" value="CAG8547440.1"/>
    <property type="molecule type" value="Genomic_DNA"/>
</dbReference>
<reference evidence="8" key="1">
    <citation type="submission" date="2021-06" db="EMBL/GenBank/DDBJ databases">
        <authorList>
            <person name="Kallberg Y."/>
            <person name="Tangrot J."/>
            <person name="Rosling A."/>
        </authorList>
    </citation>
    <scope>NUCLEOTIDE SEQUENCE</scope>
    <source>
        <strain evidence="8">IA702</strain>
    </source>
</reference>
<comment type="caution">
    <text evidence="8">The sequence shown here is derived from an EMBL/GenBank/DDBJ whole genome shotgun (WGS) entry which is preliminary data.</text>
</comment>
<evidence type="ECO:0000256" key="6">
    <source>
        <dbReference type="SAM" id="Phobius"/>
    </source>
</evidence>
<dbReference type="InterPro" id="IPR052263">
    <property type="entry name" value="GPI_Anchor_Biosynth"/>
</dbReference>
<dbReference type="InterPro" id="IPR013717">
    <property type="entry name" value="PIG-P"/>
</dbReference>
<gene>
    <name evidence="8" type="ORF">POCULU_LOCUS4847</name>
</gene>
<evidence type="ECO:0000256" key="5">
    <source>
        <dbReference type="SAM" id="MobiDB-lite"/>
    </source>
</evidence>
<dbReference type="PANTHER" id="PTHR46346">
    <property type="entry name" value="PHOSPHATIDYLINOSITOL N-ACETYLGLUCOSAMINYLTRANSFERASE SUBUNIT P"/>
    <property type="match status" value="1"/>
</dbReference>
<dbReference type="GO" id="GO:0005783">
    <property type="term" value="C:endoplasmic reticulum"/>
    <property type="evidence" value="ECO:0007669"/>
    <property type="project" value="TreeGrafter"/>
</dbReference>
<proteinExistence type="predicted"/>
<evidence type="ECO:0000259" key="7">
    <source>
        <dbReference type="Pfam" id="PF08510"/>
    </source>
</evidence>
<evidence type="ECO:0000313" key="9">
    <source>
        <dbReference type="Proteomes" id="UP000789572"/>
    </source>
</evidence>
<feature type="transmembrane region" description="Helical" evidence="6">
    <location>
        <begin position="59"/>
        <end position="81"/>
    </location>
</feature>
<comment type="subcellular location">
    <subcellularLocation>
        <location evidence="1">Membrane</location>
        <topology evidence="1">Multi-pass membrane protein</topology>
    </subcellularLocation>
</comment>
<organism evidence="8 9">
    <name type="scientific">Paraglomus occultum</name>
    <dbReference type="NCBI Taxonomy" id="144539"/>
    <lineage>
        <taxon>Eukaryota</taxon>
        <taxon>Fungi</taxon>
        <taxon>Fungi incertae sedis</taxon>
        <taxon>Mucoromycota</taxon>
        <taxon>Glomeromycotina</taxon>
        <taxon>Glomeromycetes</taxon>
        <taxon>Paraglomerales</taxon>
        <taxon>Paraglomeraceae</taxon>
        <taxon>Paraglomus</taxon>
    </lineage>
</organism>
<protein>
    <submittedName>
        <fullName evidence="8">7569_t:CDS:1</fullName>
    </submittedName>
</protein>
<accession>A0A9N9AYQ6</accession>
<sequence length="188" mass="21168">MSRPSRPIGAVSHNSFLNAKVRASPESSRPPADKSFNVSNLDQTDESPTTLTKTPTYEYYGFTLYLTSFIAFVIYLLWAYLPDETLISLGISYFPNRYWAIAWPVWTLVLIAFIYAVFFSINLMNTAPIDSFNTITDDYANVGQSLSRLSGITDDFVPGLHDIPIGVVNACLYQDLRGPWDEDEDEDP</sequence>
<dbReference type="Pfam" id="PF08510">
    <property type="entry name" value="PIG-P"/>
    <property type="match status" value="1"/>
</dbReference>
<evidence type="ECO:0000256" key="1">
    <source>
        <dbReference type="ARBA" id="ARBA00004141"/>
    </source>
</evidence>
<dbReference type="OrthoDB" id="690928at2759"/>
<keyword evidence="4 6" id="KW-0472">Membrane</keyword>
<evidence type="ECO:0000256" key="2">
    <source>
        <dbReference type="ARBA" id="ARBA00022692"/>
    </source>
</evidence>
<dbReference type="PANTHER" id="PTHR46346:SF1">
    <property type="entry name" value="PHOSPHATIDYLINOSITOL N-ACETYLGLUCOSAMINYLTRANSFERASE SUBUNIT P"/>
    <property type="match status" value="1"/>
</dbReference>
<evidence type="ECO:0000256" key="4">
    <source>
        <dbReference type="ARBA" id="ARBA00023136"/>
    </source>
</evidence>
<keyword evidence="3 6" id="KW-1133">Transmembrane helix</keyword>
<keyword evidence="9" id="KW-1185">Reference proteome</keyword>